<dbReference type="Gene3D" id="1.10.101.10">
    <property type="entry name" value="PGBD-like superfamily/PGBD"/>
    <property type="match status" value="1"/>
</dbReference>
<organism evidence="3 4">
    <name type="scientific">Microvirga subterranea</name>
    <dbReference type="NCBI Taxonomy" id="186651"/>
    <lineage>
        <taxon>Bacteria</taxon>
        <taxon>Pseudomonadati</taxon>
        <taxon>Pseudomonadota</taxon>
        <taxon>Alphaproteobacteria</taxon>
        <taxon>Hyphomicrobiales</taxon>
        <taxon>Methylobacteriaceae</taxon>
        <taxon>Microvirga</taxon>
    </lineage>
</organism>
<dbReference type="Proteomes" id="UP000254925">
    <property type="component" value="Unassembled WGS sequence"/>
</dbReference>
<gene>
    <name evidence="3" type="ORF">DES45_106128</name>
</gene>
<dbReference type="InterPro" id="IPR002477">
    <property type="entry name" value="Peptidoglycan-bd-like"/>
</dbReference>
<reference evidence="3 4" key="1">
    <citation type="submission" date="2018-07" db="EMBL/GenBank/DDBJ databases">
        <title>Genomic Encyclopedia of Type Strains, Phase IV (KMG-IV): sequencing the most valuable type-strain genomes for metagenomic binning, comparative biology and taxonomic classification.</title>
        <authorList>
            <person name="Goeker M."/>
        </authorList>
    </citation>
    <scope>NUCLEOTIDE SEQUENCE [LARGE SCALE GENOMIC DNA]</scope>
    <source>
        <strain evidence="3 4">DSM 14364</strain>
    </source>
</reference>
<evidence type="ECO:0000256" key="1">
    <source>
        <dbReference type="SAM" id="Coils"/>
    </source>
</evidence>
<keyword evidence="1" id="KW-0175">Coiled coil</keyword>
<evidence type="ECO:0000313" key="3">
    <source>
        <dbReference type="EMBL" id="RDI57814.1"/>
    </source>
</evidence>
<dbReference type="AlphaFoldDB" id="A0A370HI73"/>
<feature type="coiled-coil region" evidence="1">
    <location>
        <begin position="42"/>
        <end position="108"/>
    </location>
</feature>
<dbReference type="InterPro" id="IPR036366">
    <property type="entry name" value="PGBDSf"/>
</dbReference>
<dbReference type="Pfam" id="PF01471">
    <property type="entry name" value="PG_binding_1"/>
    <property type="match status" value="1"/>
</dbReference>
<dbReference type="InterPro" id="IPR036365">
    <property type="entry name" value="PGBD-like_sf"/>
</dbReference>
<dbReference type="RefSeq" id="WP_114771050.1">
    <property type="nucleotide sequence ID" value="NZ_QQBB01000006.1"/>
</dbReference>
<accession>A0A370HI73</accession>
<name>A0A370HI73_9HYPH</name>
<feature type="domain" description="Peptidoglycan binding-like" evidence="2">
    <location>
        <begin position="137"/>
        <end position="191"/>
    </location>
</feature>
<dbReference type="SUPFAM" id="SSF47090">
    <property type="entry name" value="PGBD-like"/>
    <property type="match status" value="1"/>
</dbReference>
<sequence length="202" mass="21781">MVQTHARKAPHLNRVLVSALALAALGGWGMFIHTNQTSSEVEAQLRSQVASLQDTHQQIQSQREQAEAASSAEALRLRQDLSSASDAFTRLSEQHNRTKAELAEAQAKLQPAPQAQSARKSASPVAFIDVKPRPAPQDVVAAQKALTELGYGPLKADGDLGPGTRQAIEKYQRDAGLRVTGELHAETLQILLDPAKRLASQD</sequence>
<evidence type="ECO:0000313" key="4">
    <source>
        <dbReference type="Proteomes" id="UP000254925"/>
    </source>
</evidence>
<evidence type="ECO:0000259" key="2">
    <source>
        <dbReference type="Pfam" id="PF01471"/>
    </source>
</evidence>
<keyword evidence="4" id="KW-1185">Reference proteome</keyword>
<proteinExistence type="predicted"/>
<dbReference type="EMBL" id="QQBB01000006">
    <property type="protein sequence ID" value="RDI57814.1"/>
    <property type="molecule type" value="Genomic_DNA"/>
</dbReference>
<comment type="caution">
    <text evidence="3">The sequence shown here is derived from an EMBL/GenBank/DDBJ whole genome shotgun (WGS) entry which is preliminary data.</text>
</comment>
<dbReference type="OrthoDB" id="8018686at2"/>
<protein>
    <submittedName>
        <fullName evidence="3">Putative peptidoglycan binding protein</fullName>
    </submittedName>
</protein>